<gene>
    <name evidence="6" type="ORF">SAMN06295987_101988</name>
</gene>
<feature type="transmembrane region" description="Helical" evidence="5">
    <location>
        <begin position="73"/>
        <end position="90"/>
    </location>
</feature>
<evidence type="ECO:0000313" key="6">
    <source>
        <dbReference type="EMBL" id="SLJ89385.1"/>
    </source>
</evidence>
<keyword evidence="2 5" id="KW-0812">Transmembrane</keyword>
<dbReference type="Pfam" id="PF01124">
    <property type="entry name" value="MAPEG"/>
    <property type="match status" value="1"/>
</dbReference>
<evidence type="ECO:0000256" key="2">
    <source>
        <dbReference type="ARBA" id="ARBA00022692"/>
    </source>
</evidence>
<dbReference type="InterPro" id="IPR023352">
    <property type="entry name" value="MAPEG-like_dom_sf"/>
</dbReference>
<feature type="transmembrane region" description="Helical" evidence="5">
    <location>
        <begin position="6"/>
        <end position="22"/>
    </location>
</feature>
<dbReference type="Proteomes" id="UP000190989">
    <property type="component" value="Unassembled WGS sequence"/>
</dbReference>
<dbReference type="STRING" id="428990.SAMN06295987_101988"/>
<reference evidence="7" key="1">
    <citation type="submission" date="2017-02" db="EMBL/GenBank/DDBJ databases">
        <authorList>
            <person name="Varghese N."/>
            <person name="Submissions S."/>
        </authorList>
    </citation>
    <scope>NUCLEOTIDE SEQUENCE [LARGE SCALE GENOMIC DNA]</scope>
    <source>
        <strain evidence="7">SM117</strain>
    </source>
</reference>
<keyword evidence="4 5" id="KW-0472">Membrane</keyword>
<feature type="transmembrane region" description="Helical" evidence="5">
    <location>
        <begin position="102"/>
        <end position="127"/>
    </location>
</feature>
<sequence length="130" mass="13768">MILQTTLCLAAAAAVINFWLLTRVGRLRMAAKVLHGDGGNEAIARRMRAQLNFVENTPFVLILIAAIEMSGKAGSWLAIVGAIYMAARVAHAFGMDRSDANLLRAGGIIVTVLTLLGLSVVAILIALGRL</sequence>
<dbReference type="RefSeq" id="WP_054948057.1">
    <property type="nucleotide sequence ID" value="NZ_FVZE01000001.1"/>
</dbReference>
<keyword evidence="3 5" id="KW-1133">Transmembrane helix</keyword>
<comment type="subcellular location">
    <subcellularLocation>
        <location evidence="1">Membrane</location>
    </subcellularLocation>
</comment>
<dbReference type="EMBL" id="FVZE01000001">
    <property type="protein sequence ID" value="SLJ89385.1"/>
    <property type="molecule type" value="Genomic_DNA"/>
</dbReference>
<dbReference type="Gene3D" id="1.20.120.550">
    <property type="entry name" value="Membrane associated eicosanoid/glutathione metabolism-like domain"/>
    <property type="match status" value="1"/>
</dbReference>
<evidence type="ECO:0000256" key="1">
    <source>
        <dbReference type="ARBA" id="ARBA00004370"/>
    </source>
</evidence>
<dbReference type="PANTHER" id="PTHR35814:SF1">
    <property type="entry name" value="GLUTATHIONE S-TRANSFERASE-RELATED"/>
    <property type="match status" value="1"/>
</dbReference>
<dbReference type="AlphaFoldDB" id="A0A1U6H0W7"/>
<organism evidence="6 7">
    <name type="scientific">Novosphingobium mathurense</name>
    <dbReference type="NCBI Taxonomy" id="428990"/>
    <lineage>
        <taxon>Bacteria</taxon>
        <taxon>Pseudomonadati</taxon>
        <taxon>Pseudomonadota</taxon>
        <taxon>Alphaproteobacteria</taxon>
        <taxon>Sphingomonadales</taxon>
        <taxon>Sphingomonadaceae</taxon>
        <taxon>Novosphingobium</taxon>
    </lineage>
</organism>
<dbReference type="GO" id="GO:0016020">
    <property type="term" value="C:membrane"/>
    <property type="evidence" value="ECO:0007669"/>
    <property type="project" value="UniProtKB-SubCell"/>
</dbReference>
<accession>A0A1U6H0W7</accession>
<dbReference type="SUPFAM" id="SSF161084">
    <property type="entry name" value="MAPEG domain-like"/>
    <property type="match status" value="1"/>
</dbReference>
<proteinExistence type="predicted"/>
<dbReference type="PANTHER" id="PTHR35814">
    <property type="match status" value="1"/>
</dbReference>
<dbReference type="InterPro" id="IPR001129">
    <property type="entry name" value="Membr-assoc_MAPEG"/>
</dbReference>
<evidence type="ECO:0000256" key="4">
    <source>
        <dbReference type="ARBA" id="ARBA00023136"/>
    </source>
</evidence>
<evidence type="ECO:0008006" key="8">
    <source>
        <dbReference type="Google" id="ProtNLM"/>
    </source>
</evidence>
<protein>
    <recommendedName>
        <fullName evidence="8">MAPEG family protein</fullName>
    </recommendedName>
</protein>
<evidence type="ECO:0000256" key="5">
    <source>
        <dbReference type="SAM" id="Phobius"/>
    </source>
</evidence>
<evidence type="ECO:0000256" key="3">
    <source>
        <dbReference type="ARBA" id="ARBA00022989"/>
    </source>
</evidence>
<keyword evidence="7" id="KW-1185">Reference proteome</keyword>
<evidence type="ECO:0000313" key="7">
    <source>
        <dbReference type="Proteomes" id="UP000190989"/>
    </source>
</evidence>
<name>A0A1U6H0W7_9SPHN</name>